<accession>A0A0R3U3Q4</accession>
<evidence type="ECO:0000313" key="2">
    <source>
        <dbReference type="EMBL" id="VDD75220.1"/>
    </source>
</evidence>
<organism evidence="2 3">
    <name type="scientific">Mesocestoides corti</name>
    <name type="common">Flatworm</name>
    <dbReference type="NCBI Taxonomy" id="53468"/>
    <lineage>
        <taxon>Eukaryota</taxon>
        <taxon>Metazoa</taxon>
        <taxon>Spiralia</taxon>
        <taxon>Lophotrochozoa</taxon>
        <taxon>Platyhelminthes</taxon>
        <taxon>Cestoda</taxon>
        <taxon>Eucestoda</taxon>
        <taxon>Cyclophyllidea</taxon>
        <taxon>Mesocestoididae</taxon>
        <taxon>Mesocestoides</taxon>
    </lineage>
</organism>
<sequence length="216" mass="24266">MHTCLSLFVHRQQNNDFMGKIMTGDRKYIFLLRDPGQPRRTSTPKEDMKKVRLCICWKIWPSSLPPYFKLRNGQTDSNLRVGQAVSCEDTRLLSVAAMKNWMVSVAGAHKGHFKRRDSSNSASLPPPPPLGLHFGHPAHVEGEVRRRGLPEEQCAQTEQHMPWRLHAVAMPPHSRLTSRVRRWKSLVLGAVHGAQQRRGTVSGRSTSASPADVGVP</sequence>
<name>A0A0R3U3Q4_MESCO</name>
<evidence type="ECO:0000256" key="1">
    <source>
        <dbReference type="SAM" id="MobiDB-lite"/>
    </source>
</evidence>
<feature type="region of interest" description="Disordered" evidence="1">
    <location>
        <begin position="112"/>
        <end position="136"/>
    </location>
</feature>
<feature type="compositionally biased region" description="Polar residues" evidence="1">
    <location>
        <begin position="197"/>
        <end position="209"/>
    </location>
</feature>
<dbReference type="AlphaFoldDB" id="A0A0R3U3Q4"/>
<dbReference type="Proteomes" id="UP000267029">
    <property type="component" value="Unassembled WGS sequence"/>
</dbReference>
<dbReference type="EMBL" id="UXSR01000140">
    <property type="protein sequence ID" value="VDD75220.1"/>
    <property type="molecule type" value="Genomic_DNA"/>
</dbReference>
<proteinExistence type="predicted"/>
<protein>
    <submittedName>
        <fullName evidence="2">Uncharacterized protein</fullName>
    </submittedName>
</protein>
<gene>
    <name evidence="2" type="ORF">MCOS_LOCUS1223</name>
</gene>
<feature type="region of interest" description="Disordered" evidence="1">
    <location>
        <begin position="193"/>
        <end position="216"/>
    </location>
</feature>
<keyword evidence="3" id="KW-1185">Reference proteome</keyword>
<reference evidence="2 3" key="1">
    <citation type="submission" date="2018-10" db="EMBL/GenBank/DDBJ databases">
        <authorList>
            <consortium name="Pathogen Informatics"/>
        </authorList>
    </citation>
    <scope>NUCLEOTIDE SEQUENCE [LARGE SCALE GENOMIC DNA]</scope>
</reference>
<evidence type="ECO:0000313" key="3">
    <source>
        <dbReference type="Proteomes" id="UP000267029"/>
    </source>
</evidence>